<keyword evidence="6" id="KW-0681">Retinal protein</keyword>
<evidence type="ECO:0000256" key="11">
    <source>
        <dbReference type="SAM" id="Phobius"/>
    </source>
</evidence>
<keyword evidence="8" id="KW-0157">Chromophore</keyword>
<dbReference type="PROSITE" id="PS00950">
    <property type="entry name" value="BACTERIAL_OPSIN_1"/>
    <property type="match status" value="1"/>
</dbReference>
<dbReference type="PANTHER" id="PTHR28286:SF2">
    <property type="entry name" value="BACTERIORHODOPSIN _OPSIN, NOPA (EUROFUNG)"/>
    <property type="match status" value="1"/>
</dbReference>
<dbReference type="Pfam" id="PF01036">
    <property type="entry name" value="Bac_rhodopsin"/>
    <property type="match status" value="1"/>
</dbReference>
<dbReference type="OrthoDB" id="30586at2"/>
<dbReference type="GO" id="GO:0016020">
    <property type="term" value="C:membrane"/>
    <property type="evidence" value="ECO:0007669"/>
    <property type="project" value="UniProtKB-SubCell"/>
</dbReference>
<keyword evidence="13" id="KW-1185">Reference proteome</keyword>
<evidence type="ECO:0000256" key="2">
    <source>
        <dbReference type="ARBA" id="ARBA00008130"/>
    </source>
</evidence>
<feature type="transmembrane region" description="Helical" evidence="11">
    <location>
        <begin position="43"/>
        <end position="60"/>
    </location>
</feature>
<keyword evidence="9 11" id="KW-0472">Membrane</keyword>
<dbReference type="AlphaFoldDB" id="A0A518EPB9"/>
<dbReference type="EMBL" id="CP036434">
    <property type="protein sequence ID" value="QDV05932.1"/>
    <property type="molecule type" value="Genomic_DNA"/>
</dbReference>
<keyword evidence="3" id="KW-0600">Photoreceptor protein</keyword>
<evidence type="ECO:0000256" key="8">
    <source>
        <dbReference type="ARBA" id="ARBA00022991"/>
    </source>
</evidence>
<feature type="transmembrane region" description="Helical" evidence="11">
    <location>
        <begin position="94"/>
        <end position="112"/>
    </location>
</feature>
<dbReference type="PRINTS" id="PR00251">
    <property type="entry name" value="BACTRLOPSIN"/>
</dbReference>
<evidence type="ECO:0000313" key="13">
    <source>
        <dbReference type="Proteomes" id="UP000320390"/>
    </source>
</evidence>
<evidence type="ECO:0000256" key="3">
    <source>
        <dbReference type="ARBA" id="ARBA00022543"/>
    </source>
</evidence>
<dbReference type="CDD" id="cd15242">
    <property type="entry name" value="7tm_Proteorhodopsin"/>
    <property type="match status" value="1"/>
</dbReference>
<dbReference type="RefSeq" id="WP_145195654.1">
    <property type="nucleotide sequence ID" value="NZ_CP036434.1"/>
</dbReference>
<dbReference type="InterPro" id="IPR018229">
    <property type="entry name" value="Rhodopsin_retinal_BS"/>
</dbReference>
<comment type="subcellular location">
    <subcellularLocation>
        <location evidence="1">Membrane</location>
        <topology evidence="1">Multi-pass membrane protein</topology>
    </subcellularLocation>
</comment>
<dbReference type="InterPro" id="IPR001425">
    <property type="entry name" value="Arc/bac/fun_rhodopsins"/>
</dbReference>
<accession>A0A518EPB9</accession>
<feature type="transmembrane region" description="Helical" evidence="11">
    <location>
        <begin position="119"/>
        <end position="135"/>
    </location>
</feature>
<sequence length="258" mass="27892">MPDLTPGQFQLVYNLLSLTVATMLAAGLFFYGSRAHVAHRYRPALLVSAIVVWIAGYHYFRIFQSWEGAFMLSGEGAYTASGAFFNDAYRYADWLITVPLLLVELVAVMALAKDEARSLLTKLVIAAVLMIAFGYPGEVSDNATTKWVWWAAAMVPYLYIYAALFSKMGPVIAANPGRVGSLLGLARNVLIVTWLFYPISFLAPVLGLGGATGEVFLQVGYTIADITAKAGFGVVIYMIAAARTEQEGHGATTEPLAA</sequence>
<evidence type="ECO:0000256" key="9">
    <source>
        <dbReference type="ARBA" id="ARBA00023136"/>
    </source>
</evidence>
<dbReference type="GO" id="GO:0007602">
    <property type="term" value="P:phototransduction"/>
    <property type="evidence" value="ECO:0007669"/>
    <property type="project" value="UniProtKB-KW"/>
</dbReference>
<feature type="transmembrane region" description="Helical" evidence="11">
    <location>
        <begin position="185"/>
        <end position="207"/>
    </location>
</feature>
<organism evidence="12 13">
    <name type="scientific">Saltatorellus ferox</name>
    <dbReference type="NCBI Taxonomy" id="2528018"/>
    <lineage>
        <taxon>Bacteria</taxon>
        <taxon>Pseudomonadati</taxon>
        <taxon>Planctomycetota</taxon>
        <taxon>Planctomycetia</taxon>
        <taxon>Planctomycetia incertae sedis</taxon>
        <taxon>Saltatorellus</taxon>
    </lineage>
</organism>
<gene>
    <name evidence="12" type="ORF">Poly30_14350</name>
</gene>
<dbReference type="GO" id="GO:0009881">
    <property type="term" value="F:photoreceptor activity"/>
    <property type="evidence" value="ECO:0007669"/>
    <property type="project" value="UniProtKB-KW"/>
</dbReference>
<dbReference type="Gene3D" id="1.20.1070.10">
    <property type="entry name" value="Rhodopsin 7-helix transmembrane proteins"/>
    <property type="match status" value="1"/>
</dbReference>
<keyword evidence="5 11" id="KW-0812">Transmembrane</keyword>
<dbReference type="GO" id="GO:0005216">
    <property type="term" value="F:monoatomic ion channel activity"/>
    <property type="evidence" value="ECO:0007669"/>
    <property type="project" value="InterPro"/>
</dbReference>
<evidence type="ECO:0000256" key="4">
    <source>
        <dbReference type="ARBA" id="ARBA00022606"/>
    </source>
</evidence>
<comment type="similarity">
    <text evidence="2">Belongs to the archaeal/bacterial/fungal opsin family.</text>
</comment>
<dbReference type="SUPFAM" id="SSF81321">
    <property type="entry name" value="Family A G protein-coupled receptor-like"/>
    <property type="match status" value="1"/>
</dbReference>
<keyword evidence="10" id="KW-0675">Receptor</keyword>
<protein>
    <submittedName>
        <fullName evidence="12">Green-light absorbing proteorhodopsin</fullName>
    </submittedName>
</protein>
<proteinExistence type="inferred from homology"/>
<dbReference type="Proteomes" id="UP000320390">
    <property type="component" value="Chromosome"/>
</dbReference>
<keyword evidence="7 11" id="KW-1133">Transmembrane helix</keyword>
<dbReference type="PANTHER" id="PTHR28286">
    <property type="match status" value="1"/>
</dbReference>
<reference evidence="12 13" key="1">
    <citation type="submission" date="2019-02" db="EMBL/GenBank/DDBJ databases">
        <title>Deep-cultivation of Planctomycetes and their phenomic and genomic characterization uncovers novel biology.</title>
        <authorList>
            <person name="Wiegand S."/>
            <person name="Jogler M."/>
            <person name="Boedeker C."/>
            <person name="Pinto D."/>
            <person name="Vollmers J."/>
            <person name="Rivas-Marin E."/>
            <person name="Kohn T."/>
            <person name="Peeters S.H."/>
            <person name="Heuer A."/>
            <person name="Rast P."/>
            <person name="Oberbeckmann S."/>
            <person name="Bunk B."/>
            <person name="Jeske O."/>
            <person name="Meyerdierks A."/>
            <person name="Storesund J.E."/>
            <person name="Kallscheuer N."/>
            <person name="Luecker S."/>
            <person name="Lage O.M."/>
            <person name="Pohl T."/>
            <person name="Merkel B.J."/>
            <person name="Hornburger P."/>
            <person name="Mueller R.-W."/>
            <person name="Bruemmer F."/>
            <person name="Labrenz M."/>
            <person name="Spormann A.M."/>
            <person name="Op den Camp H."/>
            <person name="Overmann J."/>
            <person name="Amann R."/>
            <person name="Jetten M.S.M."/>
            <person name="Mascher T."/>
            <person name="Medema M.H."/>
            <person name="Devos D.P."/>
            <person name="Kaster A.-K."/>
            <person name="Ovreas L."/>
            <person name="Rohde M."/>
            <person name="Galperin M.Y."/>
            <person name="Jogler C."/>
        </authorList>
    </citation>
    <scope>NUCLEOTIDE SEQUENCE [LARGE SCALE GENOMIC DNA]</scope>
    <source>
        <strain evidence="12 13">Poly30</strain>
    </source>
</reference>
<evidence type="ECO:0000313" key="12">
    <source>
        <dbReference type="EMBL" id="QDV05932.1"/>
    </source>
</evidence>
<evidence type="ECO:0000256" key="6">
    <source>
        <dbReference type="ARBA" id="ARBA00022925"/>
    </source>
</evidence>
<evidence type="ECO:0000256" key="5">
    <source>
        <dbReference type="ARBA" id="ARBA00022692"/>
    </source>
</evidence>
<evidence type="ECO:0000256" key="10">
    <source>
        <dbReference type="ARBA" id="ARBA00023170"/>
    </source>
</evidence>
<dbReference type="SMART" id="SM01021">
    <property type="entry name" value="Bac_rhodopsin"/>
    <property type="match status" value="1"/>
</dbReference>
<keyword evidence="4" id="KW-0716">Sensory transduction</keyword>
<feature type="transmembrane region" description="Helical" evidence="11">
    <location>
        <begin position="12"/>
        <end position="31"/>
    </location>
</feature>
<evidence type="ECO:0000256" key="7">
    <source>
        <dbReference type="ARBA" id="ARBA00022989"/>
    </source>
</evidence>
<feature type="transmembrane region" description="Helical" evidence="11">
    <location>
        <begin position="219"/>
        <end position="240"/>
    </location>
</feature>
<evidence type="ECO:0000256" key="1">
    <source>
        <dbReference type="ARBA" id="ARBA00004141"/>
    </source>
</evidence>
<name>A0A518EPB9_9BACT</name>
<feature type="transmembrane region" description="Helical" evidence="11">
    <location>
        <begin position="147"/>
        <end position="164"/>
    </location>
</feature>